<keyword evidence="1" id="KW-1133">Transmembrane helix</keyword>
<gene>
    <name evidence="3" type="primary">TMEM249</name>
</gene>
<keyword evidence="1" id="KW-0472">Membrane</keyword>
<evidence type="ECO:0000256" key="1">
    <source>
        <dbReference type="SAM" id="Phobius"/>
    </source>
</evidence>
<name>A0A8B7QCC2_HIPAR</name>
<organism evidence="2 3">
    <name type="scientific">Hipposideros armiger</name>
    <name type="common">Great Himalayan leaf-nosed bat</name>
    <dbReference type="NCBI Taxonomy" id="186990"/>
    <lineage>
        <taxon>Eukaryota</taxon>
        <taxon>Metazoa</taxon>
        <taxon>Chordata</taxon>
        <taxon>Craniata</taxon>
        <taxon>Vertebrata</taxon>
        <taxon>Euteleostomi</taxon>
        <taxon>Mammalia</taxon>
        <taxon>Eutheria</taxon>
        <taxon>Laurasiatheria</taxon>
        <taxon>Chiroptera</taxon>
        <taxon>Yinpterochiroptera</taxon>
        <taxon>Rhinolophoidea</taxon>
        <taxon>Hipposideridae</taxon>
        <taxon>Hipposideros</taxon>
    </lineage>
</organism>
<dbReference type="CTD" id="340393"/>
<dbReference type="AlphaFoldDB" id="A0A8B7QCC2"/>
<dbReference type="RefSeq" id="XP_019485677.1">
    <property type="nucleotide sequence ID" value="XM_019630132.1"/>
</dbReference>
<dbReference type="Proteomes" id="UP000694851">
    <property type="component" value="Unplaced"/>
</dbReference>
<dbReference type="PANTHER" id="PTHR35442">
    <property type="entry name" value="TRANSMEMBRANE PROTEIN 249"/>
    <property type="match status" value="1"/>
</dbReference>
<dbReference type="OrthoDB" id="5519333at2759"/>
<dbReference type="InterPro" id="IPR027861">
    <property type="entry name" value="TMEM249"/>
</dbReference>
<dbReference type="PANTHER" id="PTHR35442:SF1">
    <property type="entry name" value="CATION CHANNEL SPERM-ASSOCIATED AUXILIARY SUBUNIT TMEM249"/>
    <property type="match status" value="1"/>
</dbReference>
<proteinExistence type="predicted"/>
<keyword evidence="1 3" id="KW-0812">Transmembrane</keyword>
<dbReference type="GeneID" id="109375049"/>
<reference evidence="3" key="1">
    <citation type="submission" date="2025-08" db="UniProtKB">
        <authorList>
            <consortium name="RefSeq"/>
        </authorList>
    </citation>
    <scope>IDENTIFICATION</scope>
    <source>
        <tissue evidence="3">Muscle</tissue>
    </source>
</reference>
<accession>A0A8B7QCC2</accession>
<keyword evidence="2" id="KW-1185">Reference proteome</keyword>
<protein>
    <submittedName>
        <fullName evidence="3">Transmembrane protein 249</fullName>
    </submittedName>
</protein>
<evidence type="ECO:0000313" key="3">
    <source>
        <dbReference type="RefSeq" id="XP_019485677.1"/>
    </source>
</evidence>
<dbReference type="KEGG" id="hai:109375049"/>
<dbReference type="Pfam" id="PF15158">
    <property type="entry name" value="TMEM249"/>
    <property type="match status" value="1"/>
</dbReference>
<sequence length="181" mass="21121">MRRPADHLCLTQAQAPKGQASGLPTTSRGKRFQLWALGLFCTERHLAKRLKNNSFYPFTQQQPHVFVLEYYLDTLWKGMLLFVVCLFLVSFAYGRCFFQLVLCGHKLEPLVLVHLSERYEQMEFLGRHIARKLNINYFDCLDTSYRHVVRHWPLGVAFSPGIVQRKTRDYDKPGSQPDLDV</sequence>
<feature type="transmembrane region" description="Helical" evidence="1">
    <location>
        <begin position="78"/>
        <end position="98"/>
    </location>
</feature>
<evidence type="ECO:0000313" key="2">
    <source>
        <dbReference type="Proteomes" id="UP000694851"/>
    </source>
</evidence>